<comment type="caution">
    <text evidence="1">The sequence shown here is derived from an EMBL/GenBank/DDBJ whole genome shotgun (WGS) entry which is preliminary data.</text>
</comment>
<dbReference type="EMBL" id="PRKQ01000001">
    <property type="protein sequence ID" value="PPB12962.1"/>
    <property type="molecule type" value="Genomic_DNA"/>
</dbReference>
<dbReference type="AlphaFoldDB" id="A0AAP8U715"/>
<protein>
    <submittedName>
        <fullName evidence="1">Uncharacterized protein</fullName>
    </submittedName>
</protein>
<sequence length="76" mass="8950">MKVKYKEFALEASREKSLGGWSALYYTIYTPTGYELVSSFEDSDEKVKDKIEQLKEIVDDYLVNPQNYVEKTHFDK</sequence>
<accession>A0AAP8U715</accession>
<gene>
    <name evidence="1" type="ORF">C4A77_00830</name>
</gene>
<evidence type="ECO:0000313" key="1">
    <source>
        <dbReference type="EMBL" id="PPB12962.1"/>
    </source>
</evidence>
<proteinExistence type="predicted"/>
<organism evidence="1 2">
    <name type="scientific">Brevibacillus laterosporus</name>
    <name type="common">Bacillus laterosporus</name>
    <dbReference type="NCBI Taxonomy" id="1465"/>
    <lineage>
        <taxon>Bacteria</taxon>
        <taxon>Bacillati</taxon>
        <taxon>Bacillota</taxon>
        <taxon>Bacilli</taxon>
        <taxon>Bacillales</taxon>
        <taxon>Paenibacillaceae</taxon>
        <taxon>Brevibacillus</taxon>
    </lineage>
</organism>
<reference evidence="1 2" key="1">
    <citation type="submission" date="2018-02" db="EMBL/GenBank/DDBJ databases">
        <title>Comparative analysis of genomes of three Brevibacillus laterosporus strains producers of potent antimicrobials isolated from silage.</title>
        <authorList>
            <person name="Kojic M."/>
            <person name="Miljkovic M."/>
            <person name="Studholme D."/>
            <person name="Filipic B."/>
        </authorList>
    </citation>
    <scope>NUCLEOTIDE SEQUENCE [LARGE SCALE GENOMIC DNA]</scope>
    <source>
        <strain evidence="1 2">BGSP11</strain>
    </source>
</reference>
<name>A0AAP8U715_BRELA</name>
<evidence type="ECO:0000313" key="2">
    <source>
        <dbReference type="Proteomes" id="UP000239759"/>
    </source>
</evidence>
<dbReference type="Proteomes" id="UP000239759">
    <property type="component" value="Unassembled WGS sequence"/>
</dbReference>
<dbReference type="RefSeq" id="WP_104030363.1">
    <property type="nucleotide sequence ID" value="NZ_PRKQ01000001.1"/>
</dbReference>